<dbReference type="GO" id="GO:0004385">
    <property type="term" value="F:GMP kinase activity"/>
    <property type="evidence" value="ECO:0007669"/>
    <property type="project" value="TreeGrafter"/>
</dbReference>
<keyword evidence="2" id="KW-0808">Transferase</keyword>
<organism evidence="5">
    <name type="scientific">Euplotes crassus</name>
    <dbReference type="NCBI Taxonomy" id="5936"/>
    <lineage>
        <taxon>Eukaryota</taxon>
        <taxon>Sar</taxon>
        <taxon>Alveolata</taxon>
        <taxon>Ciliophora</taxon>
        <taxon>Intramacronucleata</taxon>
        <taxon>Spirotrichea</taxon>
        <taxon>Hypotrichia</taxon>
        <taxon>Euplotida</taxon>
        <taxon>Euplotidae</taxon>
        <taxon>Moneuplotes</taxon>
    </lineage>
</organism>
<dbReference type="GO" id="GO:0005829">
    <property type="term" value="C:cytosol"/>
    <property type="evidence" value="ECO:0007669"/>
    <property type="project" value="TreeGrafter"/>
</dbReference>
<accession>A0A7S3KNN7</accession>
<reference evidence="5" key="1">
    <citation type="submission" date="2021-01" db="EMBL/GenBank/DDBJ databases">
        <authorList>
            <person name="Corre E."/>
            <person name="Pelletier E."/>
            <person name="Niang G."/>
            <person name="Scheremetjew M."/>
            <person name="Finn R."/>
            <person name="Kale V."/>
            <person name="Holt S."/>
            <person name="Cochrane G."/>
            <person name="Meng A."/>
            <person name="Brown T."/>
            <person name="Cohen L."/>
        </authorList>
    </citation>
    <scope>NUCLEOTIDE SEQUENCE</scope>
    <source>
        <strain evidence="5">CT5</strain>
    </source>
</reference>
<sequence>MKADGKFLEVADSWGYSYGTSKEEIERIRAEEKIPYIEVDFNGANGLKSIAANFVFLYPPSIEELRRRIANRTEDTEELFKKRIELAIKEIELANNAVLFTNRITNDDLEKAEVQICTLIEALYFQELKEKRGEDYDGSAAKLDDAEKDKS</sequence>
<protein>
    <recommendedName>
        <fullName evidence="4">Guanylate kinase-like domain-containing protein</fullName>
    </recommendedName>
</protein>
<dbReference type="Gene3D" id="3.40.50.300">
    <property type="entry name" value="P-loop containing nucleotide triphosphate hydrolases"/>
    <property type="match status" value="1"/>
</dbReference>
<evidence type="ECO:0000256" key="1">
    <source>
        <dbReference type="ARBA" id="ARBA00005790"/>
    </source>
</evidence>
<dbReference type="PROSITE" id="PS50052">
    <property type="entry name" value="GUANYLATE_KINASE_2"/>
    <property type="match status" value="1"/>
</dbReference>
<keyword evidence="3" id="KW-0418">Kinase</keyword>
<dbReference type="SUPFAM" id="SSF52540">
    <property type="entry name" value="P-loop containing nucleoside triphosphate hydrolases"/>
    <property type="match status" value="1"/>
</dbReference>
<dbReference type="EMBL" id="HBIK01030072">
    <property type="protein sequence ID" value="CAE0389117.1"/>
    <property type="molecule type" value="Transcribed_RNA"/>
</dbReference>
<dbReference type="PANTHER" id="PTHR23117:SF13">
    <property type="entry name" value="GUANYLATE KINASE"/>
    <property type="match status" value="1"/>
</dbReference>
<gene>
    <name evidence="5" type="ORF">ECRA1380_LOCUS14089</name>
</gene>
<dbReference type="InterPro" id="IPR008145">
    <property type="entry name" value="GK/Ca_channel_bsu"/>
</dbReference>
<comment type="similarity">
    <text evidence="1">Belongs to the guanylate kinase family.</text>
</comment>
<evidence type="ECO:0000313" key="5">
    <source>
        <dbReference type="EMBL" id="CAE0389117.1"/>
    </source>
</evidence>
<evidence type="ECO:0000259" key="4">
    <source>
        <dbReference type="PROSITE" id="PS50052"/>
    </source>
</evidence>
<evidence type="ECO:0000256" key="3">
    <source>
        <dbReference type="ARBA" id="ARBA00022777"/>
    </source>
</evidence>
<dbReference type="AlphaFoldDB" id="A0A7S3KNN7"/>
<dbReference type="PANTHER" id="PTHR23117">
    <property type="entry name" value="GUANYLATE KINASE-RELATED"/>
    <property type="match status" value="1"/>
</dbReference>
<name>A0A7S3KNN7_EUPCR</name>
<feature type="domain" description="Guanylate kinase-like" evidence="4">
    <location>
        <begin position="1"/>
        <end position="121"/>
    </location>
</feature>
<evidence type="ECO:0000256" key="2">
    <source>
        <dbReference type="ARBA" id="ARBA00022679"/>
    </source>
</evidence>
<dbReference type="InterPro" id="IPR008144">
    <property type="entry name" value="Guanylate_kin-like_dom"/>
</dbReference>
<dbReference type="Pfam" id="PF00625">
    <property type="entry name" value="Guanylate_kin"/>
    <property type="match status" value="1"/>
</dbReference>
<dbReference type="InterPro" id="IPR027417">
    <property type="entry name" value="P-loop_NTPase"/>
</dbReference>
<proteinExistence type="inferred from homology"/>